<dbReference type="EMBL" id="AP012533">
    <property type="protein sequence ID" value="BAT32184.1"/>
    <property type="molecule type" value="Genomic_DNA"/>
</dbReference>
<evidence type="ECO:0000313" key="1">
    <source>
        <dbReference type="EMBL" id="BAT32184.1"/>
    </source>
</evidence>
<dbReference type="Proteomes" id="UP000225383">
    <property type="component" value="Genome"/>
</dbReference>
<evidence type="ECO:0000313" key="2">
    <source>
        <dbReference type="Proteomes" id="UP000225383"/>
    </source>
</evidence>
<sequence>MSEQIFREIKPRFYRKVRVVYQDENKTCAYAIHNGRWSVFDTKNFEKNFERIKGDEETNI</sequence>
<reference evidence="1 2" key="1">
    <citation type="journal article" date="2015" name="Sci. Rep.">
        <title>The Shiga toxin 2 production level in enterohemorrhagic Escherichia coli O157:H7 is correlated with the subtypes of toxin-encoding phage.</title>
        <authorList>
            <person name="Ogura Y."/>
            <person name="Mondal S.I."/>
            <person name="Islam M.R."/>
            <person name="Mako T."/>
            <person name="Arisawa K."/>
            <person name="Katsura K."/>
            <person name="Ooka T."/>
            <person name="Gotoh Y."/>
            <person name="Murase K."/>
            <person name="Ohnishi M."/>
            <person name="Hayashi T."/>
        </authorList>
    </citation>
    <scope>NUCLEOTIDE SEQUENCE [LARGE SCALE GENOMIC DNA]</scope>
</reference>
<protein>
    <submittedName>
        <fullName evidence="1">Uncharacterized protein</fullName>
    </submittedName>
</protein>
<organism evidence="1 2">
    <name type="scientific">Stx2-converting phage Stx2a_F723</name>
    <dbReference type="NCBI Taxonomy" id="1226256"/>
    <lineage>
        <taxon>Viruses</taxon>
        <taxon>Duplodnaviria</taxon>
        <taxon>Heunggongvirae</taxon>
        <taxon>Uroviricota</taxon>
        <taxon>Caudoviricetes</taxon>
        <taxon>Sepvirinae</taxon>
        <taxon>Traversvirus</taxon>
        <taxon>Traversvirus P27</taxon>
    </lineage>
</organism>
<name>A0A0P0ZDT5_9CAUD</name>
<proteinExistence type="predicted"/>
<accession>A0A0P0ZDT5</accession>